<dbReference type="PROSITE" id="PS51194">
    <property type="entry name" value="HELICASE_CTER"/>
    <property type="match status" value="1"/>
</dbReference>
<dbReference type="Gene3D" id="3.40.50.300">
    <property type="entry name" value="P-loop containing nucleotide triphosphate hydrolases"/>
    <property type="match status" value="1"/>
</dbReference>
<organism evidence="3 4">
    <name type="scientific">Acanthoscelides obtectus</name>
    <name type="common">Bean weevil</name>
    <name type="synonym">Bruchus obtectus</name>
    <dbReference type="NCBI Taxonomy" id="200917"/>
    <lineage>
        <taxon>Eukaryota</taxon>
        <taxon>Metazoa</taxon>
        <taxon>Ecdysozoa</taxon>
        <taxon>Arthropoda</taxon>
        <taxon>Hexapoda</taxon>
        <taxon>Insecta</taxon>
        <taxon>Pterygota</taxon>
        <taxon>Neoptera</taxon>
        <taxon>Endopterygota</taxon>
        <taxon>Coleoptera</taxon>
        <taxon>Polyphaga</taxon>
        <taxon>Cucujiformia</taxon>
        <taxon>Chrysomeloidea</taxon>
        <taxon>Chrysomelidae</taxon>
        <taxon>Bruchinae</taxon>
        <taxon>Bruchini</taxon>
        <taxon>Acanthoscelides</taxon>
    </lineage>
</organism>
<accession>A0A9P0LHI2</accession>
<dbReference type="InterPro" id="IPR001650">
    <property type="entry name" value="Helicase_C-like"/>
</dbReference>
<sequence>MVGTMGQANEDVTQHVLILPKQEAKREWLFTMLVELLSAGSVLVFVTKKVDAELVARDVKLREFECLLLHGDMEQAERNKVIVAFKKNVCSLLIATDVAARGLDIPHVRTVVNYDTARDIDTHTHRIGRTGRAGMKGTAYSLLTPKDKEFAGHIVRNLEKAHQKVPEEVLDLAMQSSWFKKQRFKKKDQNPNVGGVGLGFKDKSPVAGYSSSSAPGSTLPPQTVSAPRGPATDRLSAMKEAFRAQYQNQFTASTEIPPPAQSQIVPPKPPGSGKERKKRSRWE</sequence>
<proteinExistence type="predicted"/>
<dbReference type="SUPFAM" id="SSF52540">
    <property type="entry name" value="P-loop containing nucleoside triphosphate hydrolases"/>
    <property type="match status" value="1"/>
</dbReference>
<dbReference type="EMBL" id="CAKOFQ010007248">
    <property type="protein sequence ID" value="CAH1996025.1"/>
    <property type="molecule type" value="Genomic_DNA"/>
</dbReference>
<dbReference type="CDD" id="cd18787">
    <property type="entry name" value="SF2_C_DEAD"/>
    <property type="match status" value="1"/>
</dbReference>
<dbReference type="Pfam" id="PF00271">
    <property type="entry name" value="Helicase_C"/>
    <property type="match status" value="1"/>
</dbReference>
<name>A0A9P0LHI2_ACAOB</name>
<feature type="compositionally biased region" description="Polar residues" evidence="1">
    <location>
        <begin position="245"/>
        <end position="254"/>
    </location>
</feature>
<dbReference type="InterPro" id="IPR027417">
    <property type="entry name" value="P-loop_NTPase"/>
</dbReference>
<feature type="domain" description="Helicase C-terminal" evidence="2">
    <location>
        <begin position="11"/>
        <end position="173"/>
    </location>
</feature>
<dbReference type="PANTHER" id="PTHR47958">
    <property type="entry name" value="ATP-DEPENDENT RNA HELICASE DBP3"/>
    <property type="match status" value="1"/>
</dbReference>
<comment type="caution">
    <text evidence="3">The sequence shown here is derived from an EMBL/GenBank/DDBJ whole genome shotgun (WGS) entry which is preliminary data.</text>
</comment>
<protein>
    <recommendedName>
        <fullName evidence="2">Helicase C-terminal domain-containing protein</fullName>
    </recommendedName>
</protein>
<feature type="region of interest" description="Disordered" evidence="1">
    <location>
        <begin position="182"/>
        <end position="283"/>
    </location>
</feature>
<dbReference type="OrthoDB" id="196131at2759"/>
<keyword evidence="4" id="KW-1185">Reference proteome</keyword>
<dbReference type="AlphaFoldDB" id="A0A9P0LHI2"/>
<dbReference type="Proteomes" id="UP001152888">
    <property type="component" value="Unassembled WGS sequence"/>
</dbReference>
<evidence type="ECO:0000313" key="3">
    <source>
        <dbReference type="EMBL" id="CAH1996025.1"/>
    </source>
</evidence>
<gene>
    <name evidence="3" type="ORF">ACAOBT_LOCUS22990</name>
</gene>
<dbReference type="SMART" id="SM00490">
    <property type="entry name" value="HELICc"/>
    <property type="match status" value="1"/>
</dbReference>
<evidence type="ECO:0000259" key="2">
    <source>
        <dbReference type="PROSITE" id="PS51194"/>
    </source>
</evidence>
<evidence type="ECO:0000256" key="1">
    <source>
        <dbReference type="SAM" id="MobiDB-lite"/>
    </source>
</evidence>
<feature type="compositionally biased region" description="Polar residues" evidence="1">
    <location>
        <begin position="209"/>
        <end position="225"/>
    </location>
</feature>
<feature type="compositionally biased region" description="Pro residues" evidence="1">
    <location>
        <begin position="256"/>
        <end position="270"/>
    </location>
</feature>
<evidence type="ECO:0000313" key="4">
    <source>
        <dbReference type="Proteomes" id="UP001152888"/>
    </source>
</evidence>
<reference evidence="3" key="1">
    <citation type="submission" date="2022-03" db="EMBL/GenBank/DDBJ databases">
        <authorList>
            <person name="Sayadi A."/>
        </authorList>
    </citation>
    <scope>NUCLEOTIDE SEQUENCE</scope>
</reference>